<dbReference type="KEGG" id="mgot:MgSA37_03891"/>
<dbReference type="SUPFAM" id="SSF53822">
    <property type="entry name" value="Periplasmic binding protein-like I"/>
    <property type="match status" value="1"/>
</dbReference>
<dbReference type="PANTHER" id="PTHR30146:SF109">
    <property type="entry name" value="HTH-TYPE TRANSCRIPTIONAL REGULATOR GALS"/>
    <property type="match status" value="1"/>
</dbReference>
<proteinExistence type="predicted"/>
<reference evidence="6 7" key="1">
    <citation type="submission" date="2015-12" db="EMBL/GenBank/DDBJ databases">
        <title>Genome sequence of Mucilaginibacter gotjawali.</title>
        <authorList>
            <person name="Lee J.S."/>
            <person name="Lee K.C."/>
            <person name="Kim K.K."/>
            <person name="Lee B.W."/>
        </authorList>
    </citation>
    <scope>NUCLEOTIDE SEQUENCE [LARGE SCALE GENOMIC DNA]</scope>
    <source>
        <strain evidence="6 7">SA3-7</strain>
    </source>
</reference>
<dbReference type="Gene3D" id="1.10.260.40">
    <property type="entry name" value="lambda repressor-like DNA-binding domains"/>
    <property type="match status" value="1"/>
</dbReference>
<keyword evidence="2" id="KW-0238">DNA-binding</keyword>
<dbReference type="Pfam" id="PF00532">
    <property type="entry name" value="Peripla_BP_1"/>
    <property type="match status" value="1"/>
</dbReference>
<dbReference type="CDD" id="cd01392">
    <property type="entry name" value="HTH_LacI"/>
    <property type="match status" value="1"/>
</dbReference>
<evidence type="ECO:0000313" key="7">
    <source>
        <dbReference type="Proteomes" id="UP000218263"/>
    </source>
</evidence>
<evidence type="ECO:0000256" key="4">
    <source>
        <dbReference type="SAM" id="Phobius"/>
    </source>
</evidence>
<gene>
    <name evidence="6" type="primary">cytR</name>
    <name evidence="6" type="ORF">MgSA37_03891</name>
</gene>
<keyword evidence="3" id="KW-0804">Transcription</keyword>
<evidence type="ECO:0000259" key="5">
    <source>
        <dbReference type="PROSITE" id="PS50932"/>
    </source>
</evidence>
<dbReference type="SMART" id="SM00354">
    <property type="entry name" value="HTH_LACI"/>
    <property type="match status" value="1"/>
</dbReference>
<feature type="domain" description="HTH lacI-type" evidence="5">
    <location>
        <begin position="41"/>
        <end position="95"/>
    </location>
</feature>
<dbReference type="Pfam" id="PF00356">
    <property type="entry name" value="LacI"/>
    <property type="match status" value="1"/>
</dbReference>
<dbReference type="InterPro" id="IPR000843">
    <property type="entry name" value="HTH_LacI"/>
</dbReference>
<evidence type="ECO:0000256" key="3">
    <source>
        <dbReference type="ARBA" id="ARBA00023163"/>
    </source>
</evidence>
<name>A0A0X8X4V9_9SPHI</name>
<accession>A0A0X8X4V9</accession>
<dbReference type="SUPFAM" id="SSF47413">
    <property type="entry name" value="lambda repressor-like DNA-binding domains"/>
    <property type="match status" value="1"/>
</dbReference>
<evidence type="ECO:0000313" key="6">
    <source>
        <dbReference type="EMBL" id="BAU55699.1"/>
    </source>
</evidence>
<dbReference type="PROSITE" id="PS50932">
    <property type="entry name" value="HTH_LACI_2"/>
    <property type="match status" value="1"/>
</dbReference>
<dbReference type="AlphaFoldDB" id="A0A0X8X4V9"/>
<keyword evidence="7" id="KW-1185">Reference proteome</keyword>
<dbReference type="GO" id="GO:0000976">
    <property type="term" value="F:transcription cis-regulatory region binding"/>
    <property type="evidence" value="ECO:0007669"/>
    <property type="project" value="TreeGrafter"/>
</dbReference>
<dbReference type="Proteomes" id="UP000218263">
    <property type="component" value="Chromosome"/>
</dbReference>
<dbReference type="GO" id="GO:0003700">
    <property type="term" value="F:DNA-binding transcription factor activity"/>
    <property type="evidence" value="ECO:0007669"/>
    <property type="project" value="TreeGrafter"/>
</dbReference>
<sequence length="378" mass="41919">MIPGSWFFLSTAKLNYFFNLQSIAGIYFIIFTNCMKNKKRTTIYDIAKKLNIAASSVSRALNNSDQVNEATKKLIVKTAAELNYKRNTLASNLRKGQSKTIGVVVPFINQNFFSNVIAGIEEASYQKGYNLIICQSNELQSKEIKCVNTLINQHVDCIVISISADSSDHKHLQNVLDNGIQLIQFDRVADELETLKVINDNEQASLEAVSHLVEQGYKRIALLEGPQNLQIFRQRKAGYLNALKKYGMPVLNELIVENAWTKELGAKGTRKLLNLAQPPDAIFASTSDFSALGVLEVATAMGIKVPSELGICGYSNEAFTEITSPSITTIDQFSVYMGKTVANLYFQEMENKEETAVVPKIISIKPKLIVRSSTKKGG</sequence>
<evidence type="ECO:0000256" key="1">
    <source>
        <dbReference type="ARBA" id="ARBA00023015"/>
    </source>
</evidence>
<evidence type="ECO:0000256" key="2">
    <source>
        <dbReference type="ARBA" id="ARBA00023125"/>
    </source>
</evidence>
<feature type="transmembrane region" description="Helical" evidence="4">
    <location>
        <begin position="16"/>
        <end position="34"/>
    </location>
</feature>
<dbReference type="PANTHER" id="PTHR30146">
    <property type="entry name" value="LACI-RELATED TRANSCRIPTIONAL REPRESSOR"/>
    <property type="match status" value="1"/>
</dbReference>
<dbReference type="CDD" id="cd06267">
    <property type="entry name" value="PBP1_LacI_sugar_binding-like"/>
    <property type="match status" value="1"/>
</dbReference>
<protein>
    <submittedName>
        <fullName evidence="6">HTH-type transcriptional repressor CytR</fullName>
    </submittedName>
</protein>
<dbReference type="InterPro" id="IPR001761">
    <property type="entry name" value="Peripla_BP/Lac1_sug-bd_dom"/>
</dbReference>
<dbReference type="Gene3D" id="3.40.50.2300">
    <property type="match status" value="2"/>
</dbReference>
<dbReference type="InterPro" id="IPR028082">
    <property type="entry name" value="Peripla_BP_I"/>
</dbReference>
<dbReference type="EMBL" id="AP017313">
    <property type="protein sequence ID" value="BAU55699.1"/>
    <property type="molecule type" value="Genomic_DNA"/>
</dbReference>
<keyword evidence="4" id="KW-0812">Transmembrane</keyword>
<dbReference type="InterPro" id="IPR010982">
    <property type="entry name" value="Lambda_DNA-bd_dom_sf"/>
</dbReference>
<keyword evidence="1" id="KW-0805">Transcription regulation</keyword>
<organism evidence="6 7">
    <name type="scientific">Mucilaginibacter gotjawali</name>
    <dbReference type="NCBI Taxonomy" id="1550579"/>
    <lineage>
        <taxon>Bacteria</taxon>
        <taxon>Pseudomonadati</taxon>
        <taxon>Bacteroidota</taxon>
        <taxon>Sphingobacteriia</taxon>
        <taxon>Sphingobacteriales</taxon>
        <taxon>Sphingobacteriaceae</taxon>
        <taxon>Mucilaginibacter</taxon>
    </lineage>
</organism>
<keyword evidence="4" id="KW-1133">Transmembrane helix</keyword>
<keyword evidence="4" id="KW-0472">Membrane</keyword>